<feature type="domain" description="ShKT" evidence="3">
    <location>
        <begin position="122"/>
        <end position="154"/>
    </location>
</feature>
<organism evidence="4 5">
    <name type="scientific">Pocillopora meandrina</name>
    <dbReference type="NCBI Taxonomy" id="46732"/>
    <lineage>
        <taxon>Eukaryota</taxon>
        <taxon>Metazoa</taxon>
        <taxon>Cnidaria</taxon>
        <taxon>Anthozoa</taxon>
        <taxon>Hexacorallia</taxon>
        <taxon>Scleractinia</taxon>
        <taxon>Astrocoeniina</taxon>
        <taxon>Pocilloporidae</taxon>
        <taxon>Pocillopora</taxon>
    </lineage>
</organism>
<keyword evidence="1" id="KW-0800">Toxin</keyword>
<dbReference type="PROSITE" id="PS51670">
    <property type="entry name" value="SHKT"/>
    <property type="match status" value="1"/>
</dbReference>
<name>A0AAU9VKT3_9CNID</name>
<evidence type="ECO:0000256" key="1">
    <source>
        <dbReference type="ARBA" id="ARBA00022656"/>
    </source>
</evidence>
<evidence type="ECO:0000256" key="2">
    <source>
        <dbReference type="PROSITE-ProRule" id="PRU01005"/>
    </source>
</evidence>
<comment type="caution">
    <text evidence="4">The sequence shown here is derived from an EMBL/GenBank/DDBJ whole genome shotgun (WGS) entry which is preliminary data.</text>
</comment>
<reference evidence="4 5" key="1">
    <citation type="submission" date="2022-05" db="EMBL/GenBank/DDBJ databases">
        <authorList>
            <consortium name="Genoscope - CEA"/>
            <person name="William W."/>
        </authorList>
    </citation>
    <scope>NUCLEOTIDE SEQUENCE [LARGE SCALE GENOMIC DNA]</scope>
</reference>
<evidence type="ECO:0000259" key="3">
    <source>
        <dbReference type="PROSITE" id="PS51670"/>
    </source>
</evidence>
<sequence length="156" mass="17872">QKCGVSYSKVGCFVDKRRPFRNMLLDQRKNIDWQNWNDFLERFVCACANKTVTDGCAYFGIQFWAECWAGENPDVAYNSDGQSNSCFGHDFLPCVRVSSSCAGAKDVNFVYKIEVDQPPDACRDQDPVMCQKHLEFCDSYVHMAKMCPRTCNLCRD</sequence>
<comment type="caution">
    <text evidence="2">Lacks conserved residue(s) required for the propagation of feature annotation.</text>
</comment>
<feature type="non-terminal residue" evidence="4">
    <location>
        <position position="1"/>
    </location>
</feature>
<keyword evidence="5" id="KW-1185">Reference proteome</keyword>
<dbReference type="EMBL" id="CALNXJ010000001">
    <property type="protein sequence ID" value="CAH3032188.1"/>
    <property type="molecule type" value="Genomic_DNA"/>
</dbReference>
<dbReference type="GO" id="GO:0090729">
    <property type="term" value="F:toxin activity"/>
    <property type="evidence" value="ECO:0007669"/>
    <property type="project" value="UniProtKB-KW"/>
</dbReference>
<dbReference type="Proteomes" id="UP001159428">
    <property type="component" value="Unassembled WGS sequence"/>
</dbReference>
<accession>A0AAU9VKT3</accession>
<proteinExistence type="predicted"/>
<protein>
    <recommendedName>
        <fullName evidence="3">ShKT domain-containing protein</fullName>
    </recommendedName>
</protein>
<gene>
    <name evidence="4" type="ORF">PMEA_00001037</name>
</gene>
<evidence type="ECO:0000313" key="5">
    <source>
        <dbReference type="Proteomes" id="UP001159428"/>
    </source>
</evidence>
<dbReference type="InterPro" id="IPR003582">
    <property type="entry name" value="ShKT_dom"/>
</dbReference>
<dbReference type="AlphaFoldDB" id="A0AAU9VKT3"/>
<evidence type="ECO:0000313" key="4">
    <source>
        <dbReference type="EMBL" id="CAH3032188.1"/>
    </source>
</evidence>